<feature type="region of interest" description="Disordered" evidence="1">
    <location>
        <begin position="1"/>
        <end position="47"/>
    </location>
</feature>
<evidence type="ECO:0000259" key="2">
    <source>
        <dbReference type="Pfam" id="PF20167"/>
    </source>
</evidence>
<dbReference type="InterPro" id="IPR046796">
    <property type="entry name" value="Transposase_32_dom"/>
</dbReference>
<feature type="compositionally biased region" description="Basic and acidic residues" evidence="1">
    <location>
        <begin position="35"/>
        <end position="47"/>
    </location>
</feature>
<organism evidence="3 4">
    <name type="scientific">Dipteronia dyeriana</name>
    <dbReference type="NCBI Taxonomy" id="168575"/>
    <lineage>
        <taxon>Eukaryota</taxon>
        <taxon>Viridiplantae</taxon>
        <taxon>Streptophyta</taxon>
        <taxon>Embryophyta</taxon>
        <taxon>Tracheophyta</taxon>
        <taxon>Spermatophyta</taxon>
        <taxon>Magnoliopsida</taxon>
        <taxon>eudicotyledons</taxon>
        <taxon>Gunneridae</taxon>
        <taxon>Pentapetalae</taxon>
        <taxon>rosids</taxon>
        <taxon>malvids</taxon>
        <taxon>Sapindales</taxon>
        <taxon>Sapindaceae</taxon>
        <taxon>Hippocastanoideae</taxon>
        <taxon>Acereae</taxon>
        <taxon>Dipteronia</taxon>
    </lineage>
</organism>
<dbReference type="Proteomes" id="UP001280121">
    <property type="component" value="Unassembled WGS sequence"/>
</dbReference>
<proteinExistence type="predicted"/>
<dbReference type="AlphaFoldDB" id="A0AAD9TYY0"/>
<feature type="region of interest" description="Disordered" evidence="1">
    <location>
        <begin position="244"/>
        <end position="280"/>
    </location>
</feature>
<name>A0AAD9TYY0_9ROSI</name>
<reference evidence="3" key="1">
    <citation type="journal article" date="2023" name="Plant J.">
        <title>Genome sequences and population genomics provide insights into the demographic history, inbreeding, and mutation load of two 'living fossil' tree species of Dipteronia.</title>
        <authorList>
            <person name="Feng Y."/>
            <person name="Comes H.P."/>
            <person name="Chen J."/>
            <person name="Zhu S."/>
            <person name="Lu R."/>
            <person name="Zhang X."/>
            <person name="Li P."/>
            <person name="Qiu J."/>
            <person name="Olsen K.M."/>
            <person name="Qiu Y."/>
        </authorList>
    </citation>
    <scope>NUCLEOTIDE SEQUENCE</scope>
    <source>
        <strain evidence="3">KIB01</strain>
    </source>
</reference>
<comment type="caution">
    <text evidence="3">The sequence shown here is derived from an EMBL/GenBank/DDBJ whole genome shotgun (WGS) entry which is preliminary data.</text>
</comment>
<feature type="compositionally biased region" description="Acidic residues" evidence="1">
    <location>
        <begin position="245"/>
        <end position="271"/>
    </location>
</feature>
<evidence type="ECO:0000313" key="4">
    <source>
        <dbReference type="Proteomes" id="UP001280121"/>
    </source>
</evidence>
<dbReference type="Pfam" id="PF20167">
    <property type="entry name" value="Transposase_32"/>
    <property type="match status" value="1"/>
</dbReference>
<sequence>MVGGNNKGKKVAKDSGRQSKKRKQPLAMPPVKGKGKGDTITHIPNPEDPKRWALFGSRRILSERGINLPMFDNTFIPGAGAPVMVQERPVRVTTELINQWFDTPRDLEHEHFEPYNAMLTTNLRINGDPAWNDYRHPLQHSQLNLDTGFWYVFFLFSLASTTHRTDLRNDLRMDIDQIIMNHIFRVGHSSNGPLPFLGLITHFCEMAGIDVYGGAWTIFPPMVDMGRRVYNDLAKRRGLKVLGDVSDEEDNENNEDDPDFEEQDFEGDLDVEPMVQSKLT</sequence>
<gene>
    <name evidence="3" type="ORF">Ddye_019811</name>
</gene>
<feature type="domain" description="Putative plant transposon protein" evidence="2">
    <location>
        <begin position="83"/>
        <end position="210"/>
    </location>
</feature>
<evidence type="ECO:0000313" key="3">
    <source>
        <dbReference type="EMBL" id="KAK2644616.1"/>
    </source>
</evidence>
<evidence type="ECO:0000256" key="1">
    <source>
        <dbReference type="SAM" id="MobiDB-lite"/>
    </source>
</evidence>
<protein>
    <recommendedName>
        <fullName evidence="2">Putative plant transposon protein domain-containing protein</fullName>
    </recommendedName>
</protein>
<keyword evidence="4" id="KW-1185">Reference proteome</keyword>
<accession>A0AAD9TYY0</accession>
<dbReference type="EMBL" id="JANJYI010000006">
    <property type="protein sequence ID" value="KAK2644616.1"/>
    <property type="molecule type" value="Genomic_DNA"/>
</dbReference>